<feature type="domain" description="Cyclic nucleotide-binding" evidence="4">
    <location>
        <begin position="17"/>
        <end position="138"/>
    </location>
</feature>
<dbReference type="InterPro" id="IPR018490">
    <property type="entry name" value="cNMP-bd_dom_sf"/>
</dbReference>
<name>A0A1W2CSN7_9FIRM</name>
<dbReference type="AlphaFoldDB" id="A0A1W2CSN7"/>
<dbReference type="SUPFAM" id="SSF46785">
    <property type="entry name" value="Winged helix' DNA-binding domain"/>
    <property type="match status" value="1"/>
</dbReference>
<gene>
    <name evidence="6" type="ORF">SAMN04488500_111117</name>
</gene>
<proteinExistence type="predicted"/>
<dbReference type="CDD" id="cd00038">
    <property type="entry name" value="CAP_ED"/>
    <property type="match status" value="1"/>
</dbReference>
<keyword evidence="3" id="KW-0804">Transcription</keyword>
<dbReference type="SUPFAM" id="SSF51206">
    <property type="entry name" value="cAMP-binding domain-like"/>
    <property type="match status" value="1"/>
</dbReference>
<dbReference type="PANTHER" id="PTHR24567:SF74">
    <property type="entry name" value="HTH-TYPE TRANSCRIPTIONAL REGULATOR ARCR"/>
    <property type="match status" value="1"/>
</dbReference>
<evidence type="ECO:0000259" key="5">
    <source>
        <dbReference type="PROSITE" id="PS51063"/>
    </source>
</evidence>
<dbReference type="PROSITE" id="PS50042">
    <property type="entry name" value="CNMP_BINDING_3"/>
    <property type="match status" value="1"/>
</dbReference>
<evidence type="ECO:0000313" key="7">
    <source>
        <dbReference type="Proteomes" id="UP000192738"/>
    </source>
</evidence>
<dbReference type="Gene3D" id="1.10.10.10">
    <property type="entry name" value="Winged helix-like DNA-binding domain superfamily/Winged helix DNA-binding domain"/>
    <property type="match status" value="1"/>
</dbReference>
<keyword evidence="1" id="KW-0805">Transcription regulation</keyword>
<dbReference type="EMBL" id="FWXI01000011">
    <property type="protein sequence ID" value="SMC88231.1"/>
    <property type="molecule type" value="Genomic_DNA"/>
</dbReference>
<keyword evidence="2" id="KW-0238">DNA-binding</keyword>
<dbReference type="GO" id="GO:0003677">
    <property type="term" value="F:DNA binding"/>
    <property type="evidence" value="ECO:0007669"/>
    <property type="project" value="UniProtKB-KW"/>
</dbReference>
<dbReference type="Gene3D" id="2.60.120.10">
    <property type="entry name" value="Jelly Rolls"/>
    <property type="match status" value="1"/>
</dbReference>
<keyword evidence="7" id="KW-1185">Reference proteome</keyword>
<dbReference type="InterPro" id="IPR036388">
    <property type="entry name" value="WH-like_DNA-bd_sf"/>
</dbReference>
<dbReference type="InterPro" id="IPR014710">
    <property type="entry name" value="RmlC-like_jellyroll"/>
</dbReference>
<dbReference type="InterPro" id="IPR050397">
    <property type="entry name" value="Env_Response_Regulators"/>
</dbReference>
<dbReference type="InterPro" id="IPR012318">
    <property type="entry name" value="HTH_CRP"/>
</dbReference>
<dbReference type="PANTHER" id="PTHR24567">
    <property type="entry name" value="CRP FAMILY TRANSCRIPTIONAL REGULATORY PROTEIN"/>
    <property type="match status" value="1"/>
</dbReference>
<dbReference type="Proteomes" id="UP000192738">
    <property type="component" value="Unassembled WGS sequence"/>
</dbReference>
<dbReference type="SMART" id="SM00419">
    <property type="entry name" value="HTH_CRP"/>
    <property type="match status" value="1"/>
</dbReference>
<dbReference type="GO" id="GO:0005829">
    <property type="term" value="C:cytosol"/>
    <property type="evidence" value="ECO:0007669"/>
    <property type="project" value="TreeGrafter"/>
</dbReference>
<dbReference type="Pfam" id="PF00027">
    <property type="entry name" value="cNMP_binding"/>
    <property type="match status" value="1"/>
</dbReference>
<feature type="domain" description="HTH crp-type" evidence="5">
    <location>
        <begin position="152"/>
        <end position="225"/>
    </location>
</feature>
<dbReference type="Pfam" id="PF13545">
    <property type="entry name" value="HTH_Crp_2"/>
    <property type="match status" value="1"/>
</dbReference>
<evidence type="ECO:0000256" key="1">
    <source>
        <dbReference type="ARBA" id="ARBA00023015"/>
    </source>
</evidence>
<evidence type="ECO:0000256" key="3">
    <source>
        <dbReference type="ARBA" id="ARBA00023163"/>
    </source>
</evidence>
<evidence type="ECO:0000256" key="2">
    <source>
        <dbReference type="ARBA" id="ARBA00023125"/>
    </source>
</evidence>
<dbReference type="InterPro" id="IPR000595">
    <property type="entry name" value="cNMP-bd_dom"/>
</dbReference>
<accession>A0A1W2CSN7</accession>
<organism evidence="6 7">
    <name type="scientific">Sporomusa malonica</name>
    <dbReference type="NCBI Taxonomy" id="112901"/>
    <lineage>
        <taxon>Bacteria</taxon>
        <taxon>Bacillati</taxon>
        <taxon>Bacillota</taxon>
        <taxon>Negativicutes</taxon>
        <taxon>Selenomonadales</taxon>
        <taxon>Sporomusaceae</taxon>
        <taxon>Sporomusa</taxon>
    </lineage>
</organism>
<dbReference type="GO" id="GO:0003700">
    <property type="term" value="F:DNA-binding transcription factor activity"/>
    <property type="evidence" value="ECO:0007669"/>
    <property type="project" value="TreeGrafter"/>
</dbReference>
<dbReference type="InterPro" id="IPR036390">
    <property type="entry name" value="WH_DNA-bd_sf"/>
</dbReference>
<evidence type="ECO:0000313" key="6">
    <source>
        <dbReference type="EMBL" id="SMC88231.1"/>
    </source>
</evidence>
<evidence type="ECO:0000259" key="4">
    <source>
        <dbReference type="PROSITE" id="PS50042"/>
    </source>
</evidence>
<reference evidence="6 7" key="1">
    <citation type="submission" date="2017-04" db="EMBL/GenBank/DDBJ databases">
        <authorList>
            <person name="Afonso C.L."/>
            <person name="Miller P.J."/>
            <person name="Scott M.A."/>
            <person name="Spackman E."/>
            <person name="Goraichik I."/>
            <person name="Dimitrov K.M."/>
            <person name="Suarez D.L."/>
            <person name="Swayne D.E."/>
        </authorList>
    </citation>
    <scope>NUCLEOTIDE SEQUENCE [LARGE SCALE GENOMIC DNA]</scope>
    <source>
        <strain evidence="6 7">DSM 5090</strain>
    </source>
</reference>
<sequence>MCFMNNKRYLCLRDSTLFSGLSMEFFKQVCWVANKQQYKKGQVLFQQGEAADSVYVIKEGCFKLLRMTEDGNETILQIVGPGEMLGETALFRQDAIQLATAISLEEAKVCSIDRCTFEKLVKREPELALEIIRNLNDRLYHVWEKVSDENRQPTKEKILGLMIRLAREHGEVCADGTRITIALTQQEIAALVGASRVMVSQSIRELTAKNYLCREKRYYILRNRCF</sequence>
<dbReference type="PROSITE" id="PS51063">
    <property type="entry name" value="HTH_CRP_2"/>
    <property type="match status" value="1"/>
</dbReference>
<dbReference type="SMART" id="SM00100">
    <property type="entry name" value="cNMP"/>
    <property type="match status" value="1"/>
</dbReference>
<protein>
    <submittedName>
        <fullName evidence="6">CRP/FNR family transcriptional regulator, anaerobic regulatory protein</fullName>
    </submittedName>
</protein>
<dbReference type="STRING" id="112901.SAMN04488500_111117"/>